<dbReference type="AlphaFoldDB" id="A0AAN6WMF4"/>
<reference evidence="1" key="1">
    <citation type="journal article" date="2023" name="Mol. Phylogenet. Evol.">
        <title>Genome-scale phylogeny and comparative genomics of the fungal order Sordariales.</title>
        <authorList>
            <person name="Hensen N."/>
            <person name="Bonometti L."/>
            <person name="Westerberg I."/>
            <person name="Brannstrom I.O."/>
            <person name="Guillou S."/>
            <person name="Cros-Aarteil S."/>
            <person name="Calhoun S."/>
            <person name="Haridas S."/>
            <person name="Kuo A."/>
            <person name="Mondo S."/>
            <person name="Pangilinan J."/>
            <person name="Riley R."/>
            <person name="LaButti K."/>
            <person name="Andreopoulos B."/>
            <person name="Lipzen A."/>
            <person name="Chen C."/>
            <person name="Yan M."/>
            <person name="Daum C."/>
            <person name="Ng V."/>
            <person name="Clum A."/>
            <person name="Steindorff A."/>
            <person name="Ohm R.A."/>
            <person name="Martin F."/>
            <person name="Silar P."/>
            <person name="Natvig D.O."/>
            <person name="Lalanne C."/>
            <person name="Gautier V."/>
            <person name="Ament-Velasquez S.L."/>
            <person name="Kruys A."/>
            <person name="Hutchinson M.I."/>
            <person name="Powell A.J."/>
            <person name="Barry K."/>
            <person name="Miller A.N."/>
            <person name="Grigoriev I.V."/>
            <person name="Debuchy R."/>
            <person name="Gladieux P."/>
            <person name="Hiltunen Thoren M."/>
            <person name="Johannesson H."/>
        </authorList>
    </citation>
    <scope>NUCLEOTIDE SEQUENCE</scope>
    <source>
        <strain evidence="1">PSN309</strain>
    </source>
</reference>
<name>A0AAN6WMF4_9PEZI</name>
<evidence type="ECO:0000313" key="2">
    <source>
        <dbReference type="Proteomes" id="UP001302126"/>
    </source>
</evidence>
<organism evidence="1 2">
    <name type="scientific">Podospora australis</name>
    <dbReference type="NCBI Taxonomy" id="1536484"/>
    <lineage>
        <taxon>Eukaryota</taxon>
        <taxon>Fungi</taxon>
        <taxon>Dikarya</taxon>
        <taxon>Ascomycota</taxon>
        <taxon>Pezizomycotina</taxon>
        <taxon>Sordariomycetes</taxon>
        <taxon>Sordariomycetidae</taxon>
        <taxon>Sordariales</taxon>
        <taxon>Podosporaceae</taxon>
        <taxon>Podospora</taxon>
    </lineage>
</organism>
<proteinExistence type="predicted"/>
<keyword evidence="2" id="KW-1185">Reference proteome</keyword>
<comment type="caution">
    <text evidence="1">The sequence shown here is derived from an EMBL/GenBank/DDBJ whole genome shotgun (WGS) entry which is preliminary data.</text>
</comment>
<sequence>MFATRGLALIGLLGLFLSWIVIRPLVSYESETPVEATVCSRPPVSANFIRSSALIPVTLDKPGSAIQVPLGLSFSSLGRNYAGKHLTYAIGLRPVQVEHLDPIVVATGSVPSTKEAFKETIKVENVTIGSSFEISIEVAPQLDTNGTLSSRIDKDLLYLTVVPSGKEKVALKFSEPVEYWDTWLSNLYTSNKTIPVLPVPSSSCTSTCEEDIPSEPASPIFTPLLLPYPIGGPGDLPDRGKTTYKTTIRVRWQDPSNPSLTPPLAGATVWVYIQDMDDDTRTTYGFSSLILNSAGYATKKLTIPNRQYVSLVTVAFDSPKLRFVSAVPTQSHIGRSGGIEYPLPYSISQDEGTLAVNTVIPASFGPELVRLWYEFSGILATADALVGWSDIPKINIRYPADWSRYRRGTNTIDIWGSAGSLAADHFAHEIGHHFMQSVAGGIPGQGGPHTICGGDPVERGLAFSEGYATAFAANLLGRQRIANVEFGDYECPTDREMETAEGRVAAGLIDLIDGGAAECNNNNEDFGRDGVCDGTTAGELFTPRILFRDSVRGVVDAGVTAWWGRMVRLYGSRAGFRAARAAMEYNYYPQECLIRWQGVCVRILPWDRWRFVPPLL</sequence>
<gene>
    <name evidence="1" type="ORF">QBC35DRAFT_134892</name>
</gene>
<protein>
    <submittedName>
        <fullName evidence="1">Uncharacterized protein</fullName>
    </submittedName>
</protein>
<dbReference type="EMBL" id="MU864589">
    <property type="protein sequence ID" value="KAK4182982.1"/>
    <property type="molecule type" value="Genomic_DNA"/>
</dbReference>
<dbReference type="Proteomes" id="UP001302126">
    <property type="component" value="Unassembled WGS sequence"/>
</dbReference>
<evidence type="ECO:0000313" key="1">
    <source>
        <dbReference type="EMBL" id="KAK4182982.1"/>
    </source>
</evidence>
<accession>A0AAN6WMF4</accession>
<reference evidence="1" key="2">
    <citation type="submission" date="2023-05" db="EMBL/GenBank/DDBJ databases">
        <authorList>
            <consortium name="Lawrence Berkeley National Laboratory"/>
            <person name="Steindorff A."/>
            <person name="Hensen N."/>
            <person name="Bonometti L."/>
            <person name="Westerberg I."/>
            <person name="Brannstrom I.O."/>
            <person name="Guillou S."/>
            <person name="Cros-Aarteil S."/>
            <person name="Calhoun S."/>
            <person name="Haridas S."/>
            <person name="Kuo A."/>
            <person name="Mondo S."/>
            <person name="Pangilinan J."/>
            <person name="Riley R."/>
            <person name="Labutti K."/>
            <person name="Andreopoulos B."/>
            <person name="Lipzen A."/>
            <person name="Chen C."/>
            <person name="Yanf M."/>
            <person name="Daum C."/>
            <person name="Ng V."/>
            <person name="Clum A."/>
            <person name="Ohm R."/>
            <person name="Martin F."/>
            <person name="Silar P."/>
            <person name="Natvig D."/>
            <person name="Lalanne C."/>
            <person name="Gautier V."/>
            <person name="Ament-Velasquez S.L."/>
            <person name="Kruys A."/>
            <person name="Hutchinson M.I."/>
            <person name="Powell A.J."/>
            <person name="Barry K."/>
            <person name="Miller A.N."/>
            <person name="Grigoriev I.V."/>
            <person name="Debuchy R."/>
            <person name="Gladieux P."/>
            <person name="Thoren M.H."/>
            <person name="Johannesson H."/>
        </authorList>
    </citation>
    <scope>NUCLEOTIDE SEQUENCE</scope>
    <source>
        <strain evidence="1">PSN309</strain>
    </source>
</reference>